<sequence length="82" mass="8967">MRLFLVLSSILVALALWVWATGPGTTLPLAVGGWIFCAVVGRIAYVLLKPKIEDQNDVPPPPEAPPSTVIHPRRNGGRRRRS</sequence>
<keyword evidence="2" id="KW-0812">Transmembrane</keyword>
<proteinExistence type="predicted"/>
<feature type="transmembrane region" description="Helical" evidence="2">
    <location>
        <begin position="30"/>
        <end position="48"/>
    </location>
</feature>
<keyword evidence="2" id="KW-0472">Membrane</keyword>
<feature type="compositionally biased region" description="Basic residues" evidence="1">
    <location>
        <begin position="71"/>
        <end position="82"/>
    </location>
</feature>
<accession>A0ABR7RBX0</accession>
<evidence type="ECO:0000256" key="1">
    <source>
        <dbReference type="SAM" id="MobiDB-lite"/>
    </source>
</evidence>
<feature type="region of interest" description="Disordered" evidence="1">
    <location>
        <begin position="53"/>
        <end position="82"/>
    </location>
</feature>
<keyword evidence="4" id="KW-1185">Reference proteome</keyword>
<evidence type="ECO:0000313" key="4">
    <source>
        <dbReference type="Proteomes" id="UP000603940"/>
    </source>
</evidence>
<dbReference type="EMBL" id="JACTUZ010000124">
    <property type="protein sequence ID" value="MBC9179168.1"/>
    <property type="molecule type" value="Genomic_DNA"/>
</dbReference>
<reference evidence="3 4" key="1">
    <citation type="journal article" date="2009" name="Int. J. Syst. Evol. Microbiol.">
        <title>Transfer of Teichococcus ludipueritiae and Muricoccus roseus to the genus Roseomonas, as Roseomonas ludipueritiae comb. nov. and Roseomonas rosea comb. nov., respectively, and emended description of the genus Roseomonas.</title>
        <authorList>
            <person name="Sanchez-Porro C."/>
            <person name="Gallego V."/>
            <person name="Busse H.J."/>
            <person name="Kampfer P."/>
            <person name="Ventosa A."/>
        </authorList>
    </citation>
    <scope>NUCLEOTIDE SEQUENCE [LARGE SCALE GENOMIC DNA]</scope>
    <source>
        <strain evidence="3 4">DSM 14915</strain>
    </source>
</reference>
<gene>
    <name evidence="3" type="ORF">IBL25_19700</name>
</gene>
<keyword evidence="2" id="KW-1133">Transmembrane helix</keyword>
<organism evidence="3 4">
    <name type="scientific">Pseudoroseomonas ludipueritiae</name>
    <dbReference type="NCBI Taxonomy" id="198093"/>
    <lineage>
        <taxon>Bacteria</taxon>
        <taxon>Pseudomonadati</taxon>
        <taxon>Pseudomonadota</taxon>
        <taxon>Alphaproteobacteria</taxon>
        <taxon>Acetobacterales</taxon>
        <taxon>Acetobacteraceae</taxon>
        <taxon>Pseudoroseomonas</taxon>
    </lineage>
</organism>
<dbReference type="RefSeq" id="WP_187780219.1">
    <property type="nucleotide sequence ID" value="NZ_JACTUZ010000124.1"/>
</dbReference>
<protein>
    <submittedName>
        <fullName evidence="3">Uncharacterized protein</fullName>
    </submittedName>
</protein>
<evidence type="ECO:0000313" key="3">
    <source>
        <dbReference type="EMBL" id="MBC9179168.1"/>
    </source>
</evidence>
<comment type="caution">
    <text evidence="3">The sequence shown here is derived from an EMBL/GenBank/DDBJ whole genome shotgun (WGS) entry which is preliminary data.</text>
</comment>
<dbReference type="Proteomes" id="UP000603940">
    <property type="component" value="Unassembled WGS sequence"/>
</dbReference>
<name>A0ABR7RBX0_9PROT</name>
<evidence type="ECO:0000256" key="2">
    <source>
        <dbReference type="SAM" id="Phobius"/>
    </source>
</evidence>